<keyword evidence="2" id="KW-1185">Reference proteome</keyword>
<comment type="caution">
    <text evidence="1">The sequence shown here is derived from an EMBL/GenBank/DDBJ whole genome shotgun (WGS) entry which is preliminary data.</text>
</comment>
<reference evidence="1 2" key="1">
    <citation type="journal article" date="2020" name="BMC Genomics">
        <title>Intraspecific diversification of the crop wild relative Brassica cretica Lam. using demographic model selection.</title>
        <authorList>
            <person name="Kioukis A."/>
            <person name="Michalopoulou V.A."/>
            <person name="Briers L."/>
            <person name="Pirintsos S."/>
            <person name="Studholme D.J."/>
            <person name="Pavlidis P."/>
            <person name="Sarris P.F."/>
        </authorList>
    </citation>
    <scope>NUCLEOTIDE SEQUENCE [LARGE SCALE GENOMIC DNA]</scope>
    <source>
        <strain evidence="2">cv. PFS-1207/04</strain>
    </source>
</reference>
<evidence type="ECO:0000313" key="1">
    <source>
        <dbReference type="EMBL" id="KAF3561568.1"/>
    </source>
</evidence>
<name>A0ABQ7CPJ3_BRACR</name>
<gene>
    <name evidence="1" type="ORF">DY000_02018048</name>
</gene>
<proteinExistence type="predicted"/>
<dbReference type="EMBL" id="QGKV02000759">
    <property type="protein sequence ID" value="KAF3561568.1"/>
    <property type="molecule type" value="Genomic_DNA"/>
</dbReference>
<organism evidence="1 2">
    <name type="scientific">Brassica cretica</name>
    <name type="common">Mustard</name>
    <dbReference type="NCBI Taxonomy" id="69181"/>
    <lineage>
        <taxon>Eukaryota</taxon>
        <taxon>Viridiplantae</taxon>
        <taxon>Streptophyta</taxon>
        <taxon>Embryophyta</taxon>
        <taxon>Tracheophyta</taxon>
        <taxon>Spermatophyta</taxon>
        <taxon>Magnoliopsida</taxon>
        <taxon>eudicotyledons</taxon>
        <taxon>Gunneridae</taxon>
        <taxon>Pentapetalae</taxon>
        <taxon>rosids</taxon>
        <taxon>malvids</taxon>
        <taxon>Brassicales</taxon>
        <taxon>Brassicaceae</taxon>
        <taxon>Brassiceae</taxon>
        <taxon>Brassica</taxon>
    </lineage>
</organism>
<sequence>MKPVEEVAYSSYHVYDARRLETRVKERTSYLLPAIVGKLDGTPPSSRAIPMKNSSLRNYLHSCSSRTPDLCFQKNESPTIDLTTVDLLA</sequence>
<protein>
    <submittedName>
        <fullName evidence="1">Uncharacterized protein</fullName>
    </submittedName>
</protein>
<dbReference type="Proteomes" id="UP000266723">
    <property type="component" value="Unassembled WGS sequence"/>
</dbReference>
<evidence type="ECO:0000313" key="2">
    <source>
        <dbReference type="Proteomes" id="UP000266723"/>
    </source>
</evidence>
<accession>A0ABQ7CPJ3</accession>